<evidence type="ECO:0000313" key="6">
    <source>
        <dbReference type="Proteomes" id="UP001050808"/>
    </source>
</evidence>
<dbReference type="InterPro" id="IPR050679">
    <property type="entry name" value="Bact_HTH_transcr_reg"/>
</dbReference>
<dbReference type="Proteomes" id="UP001050808">
    <property type="component" value="Unassembled WGS sequence"/>
</dbReference>
<proteinExistence type="predicted"/>
<dbReference type="SUPFAM" id="SSF64288">
    <property type="entry name" value="Chorismate lyase-like"/>
    <property type="match status" value="1"/>
</dbReference>
<dbReference type="InterPro" id="IPR036390">
    <property type="entry name" value="WH_DNA-bd_sf"/>
</dbReference>
<dbReference type="InterPro" id="IPR011663">
    <property type="entry name" value="UTRA"/>
</dbReference>
<dbReference type="Gene3D" id="3.40.1410.10">
    <property type="entry name" value="Chorismate lyase-like"/>
    <property type="match status" value="1"/>
</dbReference>
<dbReference type="InterPro" id="IPR036388">
    <property type="entry name" value="WH-like_DNA-bd_sf"/>
</dbReference>
<gene>
    <name evidence="5" type="ORF">Sviol_42490</name>
</gene>
<keyword evidence="3" id="KW-0804">Transcription</keyword>
<sequence length="277" mass="30502">MLVSVASAMEWLPDKVTRMTEDEPRRATFRAVADEVRTRIQRGTYAPGAKLPTEGELADEIGTNRGTAAQALRLLASEGLIDKSRRGMFVHRIVKKIVRDSTSRYVRARREEGQARGAFEAEIRGLGMTPSSITTTQHAQPPAWVADLLGVDGNDVSTLARVRRMLADDVPVQLATSYLPLAIAEGTRLEEIDTGPGGSKSRLAELGHPQATITEEIDVRPPTAEEVGALDMREDQRVYEIAHIGRTEDGRAVEVTVHVLPTHLWRLSYSWPLGPTH</sequence>
<dbReference type="InterPro" id="IPR000524">
    <property type="entry name" value="Tscrpt_reg_HTH_GntR"/>
</dbReference>
<dbReference type="SUPFAM" id="SSF46785">
    <property type="entry name" value="Winged helix' DNA-binding domain"/>
    <property type="match status" value="1"/>
</dbReference>
<name>A0ABQ3QRD3_9ACTN</name>
<dbReference type="Pfam" id="PF07702">
    <property type="entry name" value="UTRA"/>
    <property type="match status" value="1"/>
</dbReference>
<dbReference type="CDD" id="cd07377">
    <property type="entry name" value="WHTH_GntR"/>
    <property type="match status" value="1"/>
</dbReference>
<keyword evidence="6" id="KW-1185">Reference proteome</keyword>
<evidence type="ECO:0000313" key="5">
    <source>
        <dbReference type="EMBL" id="GHI39841.1"/>
    </source>
</evidence>
<dbReference type="Pfam" id="PF00392">
    <property type="entry name" value="GntR"/>
    <property type="match status" value="1"/>
</dbReference>
<feature type="domain" description="HTH gntR-type" evidence="4">
    <location>
        <begin position="26"/>
        <end position="93"/>
    </location>
</feature>
<dbReference type="InterPro" id="IPR028978">
    <property type="entry name" value="Chorismate_lyase_/UTRA_dom_sf"/>
</dbReference>
<dbReference type="SMART" id="SM00345">
    <property type="entry name" value="HTH_GNTR"/>
    <property type="match status" value="1"/>
</dbReference>
<dbReference type="EMBL" id="BNDY01000016">
    <property type="protein sequence ID" value="GHI39841.1"/>
    <property type="molecule type" value="Genomic_DNA"/>
</dbReference>
<reference evidence="5" key="1">
    <citation type="submission" date="2024-05" db="EMBL/GenBank/DDBJ databases">
        <title>Whole genome shotgun sequence of Streptomyces violascens NBRC 12920.</title>
        <authorList>
            <person name="Komaki H."/>
            <person name="Tamura T."/>
        </authorList>
    </citation>
    <scope>NUCLEOTIDE SEQUENCE</scope>
    <source>
        <strain evidence="5">NBRC 12920</strain>
    </source>
</reference>
<evidence type="ECO:0000256" key="2">
    <source>
        <dbReference type="ARBA" id="ARBA00023125"/>
    </source>
</evidence>
<dbReference type="PRINTS" id="PR00035">
    <property type="entry name" value="HTHGNTR"/>
</dbReference>
<dbReference type="SMART" id="SM00866">
    <property type="entry name" value="UTRA"/>
    <property type="match status" value="1"/>
</dbReference>
<keyword evidence="1" id="KW-0805">Transcription regulation</keyword>
<keyword evidence="2" id="KW-0238">DNA-binding</keyword>
<protein>
    <submittedName>
        <fullName evidence="5">GntR family transcriptional regulator</fullName>
    </submittedName>
</protein>
<dbReference type="Gene3D" id="1.10.10.10">
    <property type="entry name" value="Winged helix-like DNA-binding domain superfamily/Winged helix DNA-binding domain"/>
    <property type="match status" value="1"/>
</dbReference>
<evidence type="ECO:0000259" key="4">
    <source>
        <dbReference type="PROSITE" id="PS50949"/>
    </source>
</evidence>
<organism evidence="5 6">
    <name type="scientific">Streptomyces violascens</name>
    <dbReference type="NCBI Taxonomy" id="67381"/>
    <lineage>
        <taxon>Bacteria</taxon>
        <taxon>Bacillati</taxon>
        <taxon>Actinomycetota</taxon>
        <taxon>Actinomycetes</taxon>
        <taxon>Kitasatosporales</taxon>
        <taxon>Streptomycetaceae</taxon>
        <taxon>Streptomyces</taxon>
    </lineage>
</organism>
<comment type="caution">
    <text evidence="5">The sequence shown here is derived from an EMBL/GenBank/DDBJ whole genome shotgun (WGS) entry which is preliminary data.</text>
</comment>
<evidence type="ECO:0000256" key="1">
    <source>
        <dbReference type="ARBA" id="ARBA00023015"/>
    </source>
</evidence>
<dbReference type="PROSITE" id="PS50949">
    <property type="entry name" value="HTH_GNTR"/>
    <property type="match status" value="1"/>
</dbReference>
<dbReference type="PANTHER" id="PTHR44846:SF17">
    <property type="entry name" value="GNTR-FAMILY TRANSCRIPTIONAL REGULATOR"/>
    <property type="match status" value="1"/>
</dbReference>
<dbReference type="PANTHER" id="PTHR44846">
    <property type="entry name" value="MANNOSYL-D-GLYCERATE TRANSPORT/METABOLISM SYSTEM REPRESSOR MNGR-RELATED"/>
    <property type="match status" value="1"/>
</dbReference>
<evidence type="ECO:0000256" key="3">
    <source>
        <dbReference type="ARBA" id="ARBA00023163"/>
    </source>
</evidence>
<accession>A0ABQ3QRD3</accession>